<keyword evidence="4 5" id="KW-0472">Membrane</keyword>
<dbReference type="AlphaFoldDB" id="A0A4R1QPG8"/>
<comment type="subcellular location">
    <subcellularLocation>
        <location evidence="1">Membrane</location>
        <topology evidence="1">Multi-pass membrane protein</topology>
    </subcellularLocation>
</comment>
<name>A0A4R1QPG8_9FIRM</name>
<feature type="transmembrane region" description="Helical" evidence="5">
    <location>
        <begin position="433"/>
        <end position="451"/>
    </location>
</feature>
<dbReference type="GO" id="GO:0016020">
    <property type="term" value="C:membrane"/>
    <property type="evidence" value="ECO:0007669"/>
    <property type="project" value="UniProtKB-SubCell"/>
</dbReference>
<evidence type="ECO:0000313" key="7">
    <source>
        <dbReference type="Proteomes" id="UP000295718"/>
    </source>
</evidence>
<dbReference type="Gene3D" id="1.20.1740.10">
    <property type="entry name" value="Amino acid/polyamine transporter I"/>
    <property type="match status" value="1"/>
</dbReference>
<keyword evidence="3 5" id="KW-1133">Transmembrane helix</keyword>
<evidence type="ECO:0000256" key="1">
    <source>
        <dbReference type="ARBA" id="ARBA00004141"/>
    </source>
</evidence>
<feature type="transmembrane region" description="Helical" evidence="5">
    <location>
        <begin position="298"/>
        <end position="326"/>
    </location>
</feature>
<feature type="transmembrane region" description="Helical" evidence="5">
    <location>
        <begin position="109"/>
        <end position="134"/>
    </location>
</feature>
<dbReference type="InterPro" id="IPR002293">
    <property type="entry name" value="AA/rel_permease1"/>
</dbReference>
<feature type="transmembrane region" description="Helical" evidence="5">
    <location>
        <begin position="51"/>
        <end position="80"/>
    </location>
</feature>
<sequence>MFKKIKEIVIGKPLHNKELQSEKMDVFWGLPIMASDAISSVAYAVEEILWILVLVVGLAAYKYMFFTAIIIILLLLILVFSYRQTIDSYPHGGGSYTVAKENLGEKPGLLAAASLIIGYILTVAVSTSAGTAAITSAIPALLPYNVGVTLLLIFLMTLGNLRGVRESAKIFALPTYIFIASMLILIVTGLFKVYVLGYVPQASFPIPEAVGDVTFFLLIRAFAAGCSGLTGVEAVSNAIPNFTEPAQKNAKRVLGLLALFVLLIFGGTAYLSTLYHAVPNNSITVLSQIAVQVFGNGILFYILQIATATILVMAANTSYAGLPMLLSLVATDGYAPRQFAMRGSRLGYSNGILALSAAAAFLVVIYHADTHGLVPLYAIGVFLSFTLSQVGMLFKWARSNVTGRTHKIVINGLGAIMTVATVISILYSKMLEGAWITIVLIIILVVGMKAINYHYINIARQLRLDPEQVQTEINTLNVKKHMIVIVGSLNKASLKAINYARFLSDDKNIVIFHVAIDKESAKSIKEKWKECKIPIPLIVKYSPYREVVNPLIQYIESEEHASSPGDMITVVIPQFVVRRPWQNLLHNQTAFVIRKKLLRDRHIAVINIPFVLDNK</sequence>
<accession>A0A4R1QPG8</accession>
<gene>
    <name evidence="6" type="ORF">EDD76_11438</name>
</gene>
<dbReference type="EMBL" id="SLUO01000014">
    <property type="protein sequence ID" value="TCL55628.1"/>
    <property type="molecule type" value="Genomic_DNA"/>
</dbReference>
<evidence type="ECO:0000256" key="3">
    <source>
        <dbReference type="ARBA" id="ARBA00022989"/>
    </source>
</evidence>
<feature type="transmembrane region" description="Helical" evidence="5">
    <location>
        <begin position="253"/>
        <end position="278"/>
    </location>
</feature>
<dbReference type="PANTHER" id="PTHR47704">
    <property type="entry name" value="POTASSIUM TRANSPORTER KIMA"/>
    <property type="match status" value="1"/>
</dbReference>
<dbReference type="RefSeq" id="WP_031389860.1">
    <property type="nucleotide sequence ID" value="NZ_JPNB01000001.1"/>
</dbReference>
<keyword evidence="2 5" id="KW-0812">Transmembrane</keyword>
<feature type="transmembrane region" description="Helical" evidence="5">
    <location>
        <begin position="170"/>
        <end position="193"/>
    </location>
</feature>
<feature type="transmembrane region" description="Helical" evidence="5">
    <location>
        <begin position="347"/>
        <end position="368"/>
    </location>
</feature>
<protein>
    <submittedName>
        <fullName evidence="6">Amino acid/polyamine/organocation transporter (APC superfamily)</fullName>
    </submittedName>
</protein>
<feature type="transmembrane region" description="Helical" evidence="5">
    <location>
        <begin position="213"/>
        <end position="232"/>
    </location>
</feature>
<dbReference type="PANTHER" id="PTHR47704:SF1">
    <property type="entry name" value="POTASSIUM TRANSPORTER KIMA"/>
    <property type="match status" value="1"/>
</dbReference>
<dbReference type="GO" id="GO:0022857">
    <property type="term" value="F:transmembrane transporter activity"/>
    <property type="evidence" value="ECO:0007669"/>
    <property type="project" value="InterPro"/>
</dbReference>
<dbReference type="Proteomes" id="UP000295718">
    <property type="component" value="Unassembled WGS sequence"/>
</dbReference>
<evidence type="ECO:0000256" key="2">
    <source>
        <dbReference type="ARBA" id="ARBA00022692"/>
    </source>
</evidence>
<evidence type="ECO:0000256" key="5">
    <source>
        <dbReference type="SAM" id="Phobius"/>
    </source>
</evidence>
<reference evidence="6 7" key="1">
    <citation type="submission" date="2019-03" db="EMBL/GenBank/DDBJ databases">
        <title>Genomic Encyclopedia of Type Strains, Phase IV (KMG-IV): sequencing the most valuable type-strain genomes for metagenomic binning, comparative biology and taxonomic classification.</title>
        <authorList>
            <person name="Goeker M."/>
        </authorList>
    </citation>
    <scope>NUCLEOTIDE SEQUENCE [LARGE SCALE GENOMIC DNA]</scope>
    <source>
        <strain evidence="6 7">DSM 100556</strain>
    </source>
</reference>
<feature type="transmembrane region" description="Helical" evidence="5">
    <location>
        <begin position="408"/>
        <end position="427"/>
    </location>
</feature>
<feature type="transmembrane region" description="Helical" evidence="5">
    <location>
        <begin position="140"/>
        <end position="158"/>
    </location>
</feature>
<keyword evidence="7" id="KW-1185">Reference proteome</keyword>
<feature type="transmembrane region" description="Helical" evidence="5">
    <location>
        <begin position="374"/>
        <end position="396"/>
    </location>
</feature>
<dbReference type="OrthoDB" id="9759676at2"/>
<dbReference type="Pfam" id="PF13520">
    <property type="entry name" value="AA_permease_2"/>
    <property type="match status" value="1"/>
</dbReference>
<dbReference type="STRING" id="1469948.GCA_000732725_01134"/>
<evidence type="ECO:0000256" key="4">
    <source>
        <dbReference type="ARBA" id="ARBA00023136"/>
    </source>
</evidence>
<comment type="caution">
    <text evidence="6">The sequence shown here is derived from an EMBL/GenBank/DDBJ whole genome shotgun (WGS) entry which is preliminary data.</text>
</comment>
<proteinExistence type="predicted"/>
<organism evidence="6 7">
    <name type="scientific">Kineothrix alysoides</name>
    <dbReference type="NCBI Taxonomy" id="1469948"/>
    <lineage>
        <taxon>Bacteria</taxon>
        <taxon>Bacillati</taxon>
        <taxon>Bacillota</taxon>
        <taxon>Clostridia</taxon>
        <taxon>Lachnospirales</taxon>
        <taxon>Lachnospiraceae</taxon>
        <taxon>Kineothrix</taxon>
    </lineage>
</organism>
<dbReference type="InterPro" id="IPR053153">
    <property type="entry name" value="APC_K+_Transporter"/>
</dbReference>
<evidence type="ECO:0000313" key="6">
    <source>
        <dbReference type="EMBL" id="TCL55628.1"/>
    </source>
</evidence>